<dbReference type="InterPro" id="IPR015943">
    <property type="entry name" value="WD40/YVTN_repeat-like_dom_sf"/>
</dbReference>
<feature type="compositionally biased region" description="Polar residues" evidence="4">
    <location>
        <begin position="840"/>
        <end position="849"/>
    </location>
</feature>
<organism evidence="5 6">
    <name type="scientific">Hyaloscypha bicolor E</name>
    <dbReference type="NCBI Taxonomy" id="1095630"/>
    <lineage>
        <taxon>Eukaryota</taxon>
        <taxon>Fungi</taxon>
        <taxon>Dikarya</taxon>
        <taxon>Ascomycota</taxon>
        <taxon>Pezizomycotina</taxon>
        <taxon>Leotiomycetes</taxon>
        <taxon>Helotiales</taxon>
        <taxon>Hyaloscyphaceae</taxon>
        <taxon>Hyaloscypha</taxon>
        <taxon>Hyaloscypha bicolor</taxon>
    </lineage>
</organism>
<evidence type="ECO:0000313" key="5">
    <source>
        <dbReference type="EMBL" id="PMD59760.1"/>
    </source>
</evidence>
<evidence type="ECO:0000256" key="3">
    <source>
        <dbReference type="PROSITE-ProRule" id="PRU00221"/>
    </source>
</evidence>
<dbReference type="Pfam" id="PF00400">
    <property type="entry name" value="WD40"/>
    <property type="match status" value="4"/>
</dbReference>
<dbReference type="InterPro" id="IPR019775">
    <property type="entry name" value="WD40_repeat_CS"/>
</dbReference>
<feature type="region of interest" description="Disordered" evidence="4">
    <location>
        <begin position="798"/>
        <end position="934"/>
    </location>
</feature>
<dbReference type="EMBL" id="KZ613813">
    <property type="protein sequence ID" value="PMD59760.1"/>
    <property type="molecule type" value="Genomic_DNA"/>
</dbReference>
<dbReference type="InParanoid" id="A0A2J6T9R6"/>
<dbReference type="RefSeq" id="XP_024736664.1">
    <property type="nucleotide sequence ID" value="XM_024878140.1"/>
</dbReference>
<feature type="compositionally biased region" description="Pro residues" evidence="4">
    <location>
        <begin position="27"/>
        <end position="36"/>
    </location>
</feature>
<dbReference type="PROSITE" id="PS50294">
    <property type="entry name" value="WD_REPEATS_REGION"/>
    <property type="match status" value="1"/>
</dbReference>
<keyword evidence="2" id="KW-0677">Repeat</keyword>
<evidence type="ECO:0000313" key="6">
    <source>
        <dbReference type="Proteomes" id="UP000235371"/>
    </source>
</evidence>
<feature type="region of interest" description="Disordered" evidence="4">
    <location>
        <begin position="1025"/>
        <end position="1045"/>
    </location>
</feature>
<name>A0A2J6T9R6_9HELO</name>
<dbReference type="PANTHER" id="PTHR45589:SF1">
    <property type="entry name" value="WD REPEAT DOMAIN 62, ISOFORM G"/>
    <property type="match status" value="1"/>
</dbReference>
<dbReference type="InterPro" id="IPR001680">
    <property type="entry name" value="WD40_rpt"/>
</dbReference>
<dbReference type="OrthoDB" id="6252103at2759"/>
<evidence type="ECO:0000256" key="1">
    <source>
        <dbReference type="ARBA" id="ARBA00022574"/>
    </source>
</evidence>
<dbReference type="SUPFAM" id="SSF50978">
    <property type="entry name" value="WD40 repeat-like"/>
    <property type="match status" value="2"/>
</dbReference>
<dbReference type="STRING" id="1095630.A0A2J6T9R6"/>
<dbReference type="Gene3D" id="2.130.10.10">
    <property type="entry name" value="YVTN repeat-like/Quinoprotein amine dehydrogenase"/>
    <property type="match status" value="3"/>
</dbReference>
<feature type="repeat" description="WD" evidence="3">
    <location>
        <begin position="757"/>
        <end position="801"/>
    </location>
</feature>
<dbReference type="PANTHER" id="PTHR45589">
    <property type="entry name" value="WD REPEAT DOMAIN 62, ISOFORM G"/>
    <property type="match status" value="1"/>
</dbReference>
<dbReference type="SMART" id="SM00320">
    <property type="entry name" value="WD40"/>
    <property type="match status" value="9"/>
</dbReference>
<dbReference type="PROSITE" id="PS00678">
    <property type="entry name" value="WD_REPEATS_1"/>
    <property type="match status" value="1"/>
</dbReference>
<dbReference type="AlphaFoldDB" id="A0A2J6T9R6"/>
<evidence type="ECO:0000256" key="4">
    <source>
        <dbReference type="SAM" id="MobiDB-lite"/>
    </source>
</evidence>
<feature type="compositionally biased region" description="Polar residues" evidence="4">
    <location>
        <begin position="1"/>
        <end position="13"/>
    </location>
</feature>
<feature type="region of interest" description="Disordered" evidence="4">
    <location>
        <begin position="1"/>
        <end position="40"/>
    </location>
</feature>
<dbReference type="InterPro" id="IPR036322">
    <property type="entry name" value="WD40_repeat_dom_sf"/>
</dbReference>
<proteinExistence type="predicted"/>
<accession>A0A2J6T9R6</accession>
<reference evidence="5 6" key="1">
    <citation type="submission" date="2016-04" db="EMBL/GenBank/DDBJ databases">
        <title>A degradative enzymes factory behind the ericoid mycorrhizal symbiosis.</title>
        <authorList>
            <consortium name="DOE Joint Genome Institute"/>
            <person name="Martino E."/>
            <person name="Morin E."/>
            <person name="Grelet G."/>
            <person name="Kuo A."/>
            <person name="Kohler A."/>
            <person name="Daghino S."/>
            <person name="Barry K."/>
            <person name="Choi C."/>
            <person name="Cichocki N."/>
            <person name="Clum A."/>
            <person name="Copeland A."/>
            <person name="Hainaut M."/>
            <person name="Haridas S."/>
            <person name="Labutti K."/>
            <person name="Lindquist E."/>
            <person name="Lipzen A."/>
            <person name="Khouja H.-R."/>
            <person name="Murat C."/>
            <person name="Ohm R."/>
            <person name="Olson A."/>
            <person name="Spatafora J."/>
            <person name="Veneault-Fourrey C."/>
            <person name="Henrissat B."/>
            <person name="Grigoriev I."/>
            <person name="Martin F."/>
            <person name="Perotto S."/>
        </authorList>
    </citation>
    <scope>NUCLEOTIDE SEQUENCE [LARGE SCALE GENOMIC DNA]</scope>
    <source>
        <strain evidence="5 6">E</strain>
    </source>
</reference>
<keyword evidence="1 3" id="KW-0853">WD repeat</keyword>
<protein>
    <submittedName>
        <fullName evidence="5">WD repeat protein-like protein</fullName>
    </submittedName>
</protein>
<sequence>MSSTPSNQRTFAANNGLKLTPSNSPYPRTPRSPNKPRPFYESGLSLKRIIGTTVSSPTAFDSCSSSRTFAYTAGAAAVIFTVDDDSKDSQRFFRARPTATALNAGATATCTPSTPENTANDGRNRSVANLRDSAVPFSLSTPHTNLERVDSPTLKTWTSRERIKAATCVSLSPDGTLLAVGETGYSPRVLIFSLQDTSSDTPLVILNEHTFGVRAVSFSPDQKYLASLGTANDGFLYVWSINQRTGAAKLHSSNKCTSFIKQMIWLGSSIVTIGTRHIKIWRVEGNRSVSPSKRRFALDGTPQPAAVQPILKTLAGRNVLLGPLVEATFTAIAPISNHKAIVCAEKGDVCLLDDSEGQKLIKLASTGFFIMCLAVDVQSRMVRIGGRNGRMKSMILDELLNPSPPESLKSFLESASGASGPDLCAMGYAANSLVTVDSNNSIEISNPDSDTADLSMQKVLSAHGDSVLGIGLLSPENKMNAAFLTWSANGTIVFWDLDGSSKGLVKVEVEQLSAGDDDPVNQCQIVRAGKNAAYLVTGDKYGVLRVLRIVDPSTQTCELETRAHMSDIQDIALHESENTTMIASCSRDRTVQMFRLLLGEWVLIQTLDDHSASVCSLFFAENGEKLISCSTDRTIHIRQLVKKDVGGQDIIGAVPLRIITLKASPVSMAACFADQMGNFVVSLLDRSVAIYEIASGRLVSSFRATDSEGAEAVVLDALVMGRPSCIPGRPTILAGVSTTDKSVRVYDGVTGAFLDREFGHTASVTDVALLESDSEEKILISSGADGTIMIWDLSPTKVPEAQESSSDTREPSPPKDTPSTRPALRRVLSRAELAEFQRVSPVSTPTGNRSPPRIRRKTSRYGLSSQSPTLALAPPVPPLSSKHFTSASDDSSIRRATGSRHRSRSPPPAKDMRRPSLASLDSRGRTKSTGNFSEFGSLNMATEQACRTLRAYRKKLLSAESVKEDALKELDQELRLTAVALGEKNLKTKVISETVLAVLDQYSDRLVSMFDEKLRLLKVDSSESVSMAEERPKTASSLVTSSILP</sequence>
<gene>
    <name evidence="5" type="ORF">K444DRAFT_590169</name>
</gene>
<dbReference type="Proteomes" id="UP000235371">
    <property type="component" value="Unassembled WGS sequence"/>
</dbReference>
<keyword evidence="6" id="KW-1185">Reference proteome</keyword>
<dbReference type="GeneID" id="36586217"/>
<dbReference type="PROSITE" id="PS50082">
    <property type="entry name" value="WD_REPEATS_2"/>
    <property type="match status" value="2"/>
</dbReference>
<feature type="compositionally biased region" description="Polar residues" evidence="4">
    <location>
        <begin position="1034"/>
        <end position="1045"/>
    </location>
</feature>
<dbReference type="InterPro" id="IPR052779">
    <property type="entry name" value="WDR62"/>
</dbReference>
<feature type="repeat" description="WD" evidence="3">
    <location>
        <begin position="607"/>
        <end position="637"/>
    </location>
</feature>
<evidence type="ECO:0000256" key="2">
    <source>
        <dbReference type="ARBA" id="ARBA00022737"/>
    </source>
</evidence>